<name>A0A455U5J9_9GAMM</name>
<dbReference type="InterPro" id="IPR029063">
    <property type="entry name" value="SAM-dependent_MTases_sf"/>
</dbReference>
<dbReference type="Gene3D" id="3.40.50.150">
    <property type="entry name" value="Vaccinia Virus protein VP39"/>
    <property type="match status" value="1"/>
</dbReference>
<organism evidence="1 2">
    <name type="scientific">Vreelandella sulfidaeris</name>
    <dbReference type="NCBI Taxonomy" id="115553"/>
    <lineage>
        <taxon>Bacteria</taxon>
        <taxon>Pseudomonadati</taxon>
        <taxon>Pseudomonadota</taxon>
        <taxon>Gammaproteobacteria</taxon>
        <taxon>Oceanospirillales</taxon>
        <taxon>Halomonadaceae</taxon>
        <taxon>Vreelandella</taxon>
    </lineage>
</organism>
<dbReference type="KEGG" id="hsr:HSBAA_17890"/>
<evidence type="ECO:0000313" key="2">
    <source>
        <dbReference type="Proteomes" id="UP000320231"/>
    </source>
</evidence>
<protein>
    <submittedName>
        <fullName evidence="1">Uncharacterized protein</fullName>
    </submittedName>
</protein>
<gene>
    <name evidence="1" type="ORF">HSBAA_17890</name>
</gene>
<reference evidence="1 2" key="1">
    <citation type="journal article" date="2019" name="Microbiol. Resour. Announc.">
        <title>Complete Genome Sequence of Halomonas sulfidaeris Strain Esulfide1 Isolated from a Metal Sulfide Rock at a Depth of 2,200 Meters, Obtained Using Nanopore Sequencing.</title>
        <authorList>
            <person name="Saito M."/>
            <person name="Nishigata A."/>
            <person name="Galipon J."/>
            <person name="Arakawa K."/>
        </authorList>
    </citation>
    <scope>NUCLEOTIDE SEQUENCE [LARGE SCALE GENOMIC DNA]</scope>
    <source>
        <strain evidence="1 2">ATCC BAA-803</strain>
    </source>
</reference>
<proteinExistence type="predicted"/>
<dbReference type="AlphaFoldDB" id="A0A455U5J9"/>
<dbReference type="EMBL" id="AP019514">
    <property type="protein sequence ID" value="BBI60483.1"/>
    <property type="molecule type" value="Genomic_DNA"/>
</dbReference>
<evidence type="ECO:0000313" key="1">
    <source>
        <dbReference type="EMBL" id="BBI60483.1"/>
    </source>
</evidence>
<dbReference type="Proteomes" id="UP000320231">
    <property type="component" value="Chromosome"/>
</dbReference>
<sequence length="119" mass="13393">MPELVRLYAQLGEKAKTQFPGWTLAVFTGNPDLGHRLGMRAHKQYALKNGALDAKLLLMEIGGQSIRLPLAMQRLLSARAWQKLCPVNGLAKSKLFIKLSIKPRLMLNLKTMRRCLLIV</sequence>
<accession>A0A455U5J9</accession>